<sequence>MKPNKLTMSAFGPYAEPTTIDFKRLGDQGLYLVTGDTGAGKTTIFDAITFALFGEASGDTREAAMFRSKYADPKTPTYVEMEFEYQGKTYIVQRNPEYDRPKMSGEGWTRQKAEATLSFSDHRMPVTKTRDVTKAVVEIIGLDREQFTQIAMIAQGDFLKLLLAKTEERSKIFREIFNTKPYEHVQDRLKFESNRLNRSYSELTASIRQYLEGILWSEEDTLGLTLKKYLDQDGLPPIGDLLQLIRTMIEKDQGAISVLTENIRQLQKTMDARNQQLGEAKNVAKAKDELEKTVLAKNILDSQMEPKRIRYEKALEKVGTRDGLLERLQQETGRLADYDKLEQWNVEIDRAEKELQGSRQRQELKLKEKKRITEELTKAKEERSRLDPVEKEIQTLDFRKKELEQKNQALNDLERLENNHLTLMHGLEVRQQAYLESQKAFEVVQLRYQKAHKQFFDQQAGVLAQTLEESKPCPVCGSLEHPAPALLTEETINEDQLKDMQDRVDGMYGKVSQASEAASSQRGRMESAREEVMVAGKRLFGEIQLDQLKRRRELEQEKLKQDATTLNDQLDIWQKRKVQKDALDRQIPLLEKRLLDHGEDLNKLESVLSGLKERLEALKNNEKELKRRLPHENKEAASKVVQGLREEKEQMDREWKDASGAYEKAKEEQNRLLSAIQTLETQVKRGEDADVQKLEEELKVLGESRKEETRKKDQLDQRCLSNQRSQDKIEKQHRTMAEVEERWNWMKALSDTANGNLRGKDKIMLETYIQMAYFDRIIARANTRFMTMTSGQYELARKTEGENQRSQTGLELDVIDHYNGSTRSVKTLSGGESFKASLSLALGLADEIQASAGGIRLDTMFVDEGFGSLDEESLDQAIKALHQLSEGKRLVGIISHVTELKNRLDRQIVVKKSREGGSTVRVEA</sequence>
<feature type="coiled-coil region" evidence="4">
    <location>
        <begin position="341"/>
        <end position="419"/>
    </location>
</feature>
<dbReference type="RefSeq" id="WP_207300392.1">
    <property type="nucleotide sequence ID" value="NZ_CP071444.1"/>
</dbReference>
<gene>
    <name evidence="6" type="ORF">J0B03_03000</name>
</gene>
<evidence type="ECO:0000256" key="2">
    <source>
        <dbReference type="ARBA" id="ARBA00011322"/>
    </source>
</evidence>
<dbReference type="SUPFAM" id="SSF52540">
    <property type="entry name" value="P-loop containing nucleoside triphosphate hydrolases"/>
    <property type="match status" value="1"/>
</dbReference>
<dbReference type="GO" id="GO:0016887">
    <property type="term" value="F:ATP hydrolysis activity"/>
    <property type="evidence" value="ECO:0007669"/>
    <property type="project" value="InterPro"/>
</dbReference>
<proteinExistence type="inferred from homology"/>
<feature type="domain" description="Rad50/SbcC-type AAA" evidence="5">
    <location>
        <begin position="5"/>
        <end position="212"/>
    </location>
</feature>
<evidence type="ECO:0000256" key="4">
    <source>
        <dbReference type="SAM" id="Coils"/>
    </source>
</evidence>
<evidence type="ECO:0000313" key="6">
    <source>
        <dbReference type="EMBL" id="QSX09051.1"/>
    </source>
</evidence>
<comment type="subunit">
    <text evidence="2">Heterodimer of SbcC and SbcD.</text>
</comment>
<dbReference type="EMBL" id="CP071444">
    <property type="protein sequence ID" value="QSX09051.1"/>
    <property type="molecule type" value="Genomic_DNA"/>
</dbReference>
<name>A0A974XG39_9FIRM</name>
<dbReference type="InterPro" id="IPR038729">
    <property type="entry name" value="Rad50/SbcC_AAA"/>
</dbReference>
<feature type="coiled-coil region" evidence="4">
    <location>
        <begin position="249"/>
        <end position="283"/>
    </location>
</feature>
<accession>A0A974XG39</accession>
<keyword evidence="4" id="KW-0175">Coiled coil</keyword>
<feature type="coiled-coil region" evidence="4">
    <location>
        <begin position="601"/>
        <end position="742"/>
    </location>
</feature>
<dbReference type="Pfam" id="PF13558">
    <property type="entry name" value="SbcC_Walker_B"/>
    <property type="match status" value="1"/>
</dbReference>
<evidence type="ECO:0000256" key="1">
    <source>
        <dbReference type="ARBA" id="ARBA00006930"/>
    </source>
</evidence>
<reference evidence="6" key="1">
    <citation type="submission" date="2021-03" db="EMBL/GenBank/DDBJ databases">
        <title>Alkalibacter marinus sp. nov., isolated from tidal flat sediment.</title>
        <authorList>
            <person name="Namirimu T."/>
            <person name="Yang J.-A."/>
            <person name="Yang S.-H."/>
            <person name="Kim Y.-J."/>
            <person name="Kwon K.K."/>
        </authorList>
    </citation>
    <scope>NUCLEOTIDE SEQUENCE</scope>
    <source>
        <strain evidence="6">ES005</strain>
    </source>
</reference>
<evidence type="ECO:0000313" key="7">
    <source>
        <dbReference type="Proteomes" id="UP000663499"/>
    </source>
</evidence>
<dbReference type="Pfam" id="PF13476">
    <property type="entry name" value="AAA_23"/>
    <property type="match status" value="1"/>
</dbReference>
<dbReference type="Gene3D" id="3.40.50.300">
    <property type="entry name" value="P-loop containing nucleotide triphosphate hydrolases"/>
    <property type="match status" value="2"/>
</dbReference>
<evidence type="ECO:0000256" key="3">
    <source>
        <dbReference type="ARBA" id="ARBA00013368"/>
    </source>
</evidence>
<dbReference type="InterPro" id="IPR027417">
    <property type="entry name" value="P-loop_NTPase"/>
</dbReference>
<dbReference type="PANTHER" id="PTHR32114:SF2">
    <property type="entry name" value="ABC TRANSPORTER ABCH.3"/>
    <property type="match status" value="1"/>
</dbReference>
<evidence type="ECO:0000259" key="5">
    <source>
        <dbReference type="Pfam" id="PF13476"/>
    </source>
</evidence>
<dbReference type="GO" id="GO:0006302">
    <property type="term" value="P:double-strand break repair"/>
    <property type="evidence" value="ECO:0007669"/>
    <property type="project" value="InterPro"/>
</dbReference>
<dbReference type="PANTHER" id="PTHR32114">
    <property type="entry name" value="ABC TRANSPORTER ABCH.3"/>
    <property type="match status" value="1"/>
</dbReference>
<dbReference type="KEGG" id="alka:J0B03_03000"/>
<feature type="coiled-coil region" evidence="4">
    <location>
        <begin position="545"/>
        <end position="576"/>
    </location>
</feature>
<organism evidence="6 7">
    <name type="scientific">Alkalibacter rhizosphaerae</name>
    <dbReference type="NCBI Taxonomy" id="2815577"/>
    <lineage>
        <taxon>Bacteria</taxon>
        <taxon>Bacillati</taxon>
        <taxon>Bacillota</taxon>
        <taxon>Clostridia</taxon>
        <taxon>Eubacteriales</taxon>
        <taxon>Eubacteriaceae</taxon>
        <taxon>Alkalibacter</taxon>
    </lineage>
</organism>
<comment type="similarity">
    <text evidence="1">Belongs to the SMC family. SbcC subfamily.</text>
</comment>
<dbReference type="Proteomes" id="UP000663499">
    <property type="component" value="Chromosome"/>
</dbReference>
<protein>
    <recommendedName>
        <fullName evidence="3">Nuclease SbcCD subunit C</fullName>
    </recommendedName>
</protein>
<dbReference type="AlphaFoldDB" id="A0A974XG39"/>
<keyword evidence="7" id="KW-1185">Reference proteome</keyword>